<dbReference type="GO" id="GO:0043138">
    <property type="term" value="F:3'-5' DNA helicase activity"/>
    <property type="evidence" value="ECO:0007669"/>
    <property type="project" value="TreeGrafter"/>
</dbReference>
<dbReference type="SUPFAM" id="SSF52540">
    <property type="entry name" value="P-loop containing nucleoside triphosphate hydrolases"/>
    <property type="match status" value="1"/>
</dbReference>
<accession>A0A7I7TWR7</accession>
<dbReference type="GO" id="GO:0003677">
    <property type="term" value="F:DNA binding"/>
    <property type="evidence" value="ECO:0007669"/>
    <property type="project" value="InterPro"/>
</dbReference>
<organism evidence="3 4">
    <name type="scientific">Mycolicibacterium parafortuitum</name>
    <name type="common">Mycobacterium parafortuitum</name>
    <dbReference type="NCBI Taxonomy" id="39692"/>
    <lineage>
        <taxon>Bacteria</taxon>
        <taxon>Bacillati</taxon>
        <taxon>Actinomycetota</taxon>
        <taxon>Actinomycetes</taxon>
        <taxon>Mycobacteriales</taxon>
        <taxon>Mycobacteriaceae</taxon>
        <taxon>Mycolicibacterium</taxon>
    </lineage>
</organism>
<evidence type="ECO:0000259" key="1">
    <source>
        <dbReference type="Pfam" id="PF08378"/>
    </source>
</evidence>
<dbReference type="Gene3D" id="3.40.50.300">
    <property type="entry name" value="P-loop containing nucleotide triphosphate hydrolases"/>
    <property type="match status" value="2"/>
</dbReference>
<dbReference type="AlphaFoldDB" id="A0A7I7TWR7"/>
<dbReference type="InterPro" id="IPR011528">
    <property type="entry name" value="NERD"/>
</dbReference>
<proteinExistence type="predicted"/>
<dbReference type="GO" id="GO:0000725">
    <property type="term" value="P:recombinational repair"/>
    <property type="evidence" value="ECO:0007669"/>
    <property type="project" value="TreeGrafter"/>
</dbReference>
<evidence type="ECO:0000259" key="2">
    <source>
        <dbReference type="Pfam" id="PF13538"/>
    </source>
</evidence>
<dbReference type="GO" id="GO:0005524">
    <property type="term" value="F:ATP binding"/>
    <property type="evidence" value="ECO:0007669"/>
    <property type="project" value="InterPro"/>
</dbReference>
<dbReference type="PANTHER" id="PTHR11070">
    <property type="entry name" value="UVRD / RECB / PCRA DNA HELICASE FAMILY MEMBER"/>
    <property type="match status" value="1"/>
</dbReference>
<dbReference type="Proteomes" id="UP000466554">
    <property type="component" value="Chromosome"/>
</dbReference>
<dbReference type="Pfam" id="PF13538">
    <property type="entry name" value="UvrD_C_2"/>
    <property type="match status" value="1"/>
</dbReference>
<dbReference type="EMBL" id="AP022598">
    <property type="protein sequence ID" value="BBY73560.1"/>
    <property type="molecule type" value="Genomic_DNA"/>
</dbReference>
<feature type="domain" description="NERD" evidence="1">
    <location>
        <begin position="15"/>
        <end position="124"/>
    </location>
</feature>
<dbReference type="PANTHER" id="PTHR11070:SF45">
    <property type="entry name" value="DNA 3'-5' HELICASE"/>
    <property type="match status" value="1"/>
</dbReference>
<gene>
    <name evidence="3" type="ORF">MPRF_04590</name>
</gene>
<dbReference type="GO" id="GO:0005829">
    <property type="term" value="C:cytosol"/>
    <property type="evidence" value="ECO:0007669"/>
    <property type="project" value="TreeGrafter"/>
</dbReference>
<evidence type="ECO:0000313" key="3">
    <source>
        <dbReference type="EMBL" id="BBY73560.1"/>
    </source>
</evidence>
<reference evidence="3 4" key="1">
    <citation type="journal article" date="2019" name="Emerg. Microbes Infect.">
        <title>Comprehensive subspecies identification of 175 nontuberculous mycobacteria species based on 7547 genomic profiles.</title>
        <authorList>
            <person name="Matsumoto Y."/>
            <person name="Kinjo T."/>
            <person name="Motooka D."/>
            <person name="Nabeya D."/>
            <person name="Jung N."/>
            <person name="Uechi K."/>
            <person name="Horii T."/>
            <person name="Iida T."/>
            <person name="Fujita J."/>
            <person name="Nakamura S."/>
        </authorList>
    </citation>
    <scope>NUCLEOTIDE SEQUENCE [LARGE SCALE GENOMIC DNA]</scope>
    <source>
        <strain evidence="3 4">JCM 6367</strain>
    </source>
</reference>
<evidence type="ECO:0000313" key="4">
    <source>
        <dbReference type="Proteomes" id="UP000466554"/>
    </source>
</evidence>
<feature type="domain" description="UvrD-like helicase C-terminal" evidence="2">
    <location>
        <begin position="490"/>
        <end position="528"/>
    </location>
</feature>
<dbReference type="InterPro" id="IPR027785">
    <property type="entry name" value="UvrD-like_helicase_C"/>
</dbReference>
<dbReference type="Pfam" id="PF08378">
    <property type="entry name" value="NERD"/>
    <property type="match status" value="1"/>
</dbReference>
<dbReference type="InterPro" id="IPR000212">
    <property type="entry name" value="DNA_helicase_UvrD/REP"/>
</dbReference>
<dbReference type="RefSeq" id="WP_163765321.1">
    <property type="nucleotide sequence ID" value="NZ_AP022598.1"/>
</dbReference>
<sequence length="550" mass="62017">MTITAAEVPRLANGAERKVWQALIDQLEPGDLVIPGKRVTDHLKDHEIDFFVAIEGAGMVCVEVKGGEVWHDGECWRQKRRGREVEIDPVRQAREACYALRSFVESDPRWTQGRLRWDHVVVLPTTDLPDDFALPECPRWKVIDRTDLPDIAARLRHILFSQELDRPFLTKAGVAQLGESLSGRGLPQRSVVARALENEDAADILTEHQSVILDAVRLLNRVEVRGGAGSGKTFLAMEQARRLARDGRRVALVCYSHGLASYLERVTETWNRRQRPAYVGEFHDLGKRWGAPEGPDESLRTAETVQFWEHDLPAQMTELAAQLDEGQRFDAIVVDEAQDFADAWWDPLLAALKDEDTGGLYVFTDEGQRVFSRHGSPPVPLVPLVLDHNLRNTRQIANAFQPLVDHPMRFLGGEGPAVKFVPCSRSDAMDVGDDQVELLLEQGWRPEDVALLTTGSRHPEQRERQAAGNAAYWDSFWDAEQVFYGHVLGFKGLERRAVVLVVNEESAFERSRERLYVGLSRARDQLVVCGDPEFLREVGGPDLARRLNID</sequence>
<dbReference type="InterPro" id="IPR027417">
    <property type="entry name" value="P-loop_NTPase"/>
</dbReference>
<name>A0A7I7TWR7_MYCPF</name>
<protein>
    <submittedName>
        <fullName evidence="3">Nuclease</fullName>
    </submittedName>
</protein>